<evidence type="ECO:0000256" key="1">
    <source>
        <dbReference type="ARBA" id="ARBA00004141"/>
    </source>
</evidence>
<dbReference type="PANTHER" id="PTHR16254:SF14">
    <property type="entry name" value="TRANSMEMBRANE AND COILED-COIL DOMAIN-CONTAINING PROTEIN 3"/>
    <property type="match status" value="1"/>
</dbReference>
<dbReference type="GO" id="GO:0016020">
    <property type="term" value="C:membrane"/>
    <property type="evidence" value="ECO:0007669"/>
    <property type="project" value="UniProtKB-SubCell"/>
</dbReference>
<dbReference type="RefSeq" id="XP_067066503.1">
    <property type="nucleotide sequence ID" value="XM_067212780.1"/>
</dbReference>
<feature type="signal peptide" evidence="10">
    <location>
        <begin position="1"/>
        <end position="24"/>
    </location>
</feature>
<feature type="transmembrane region" description="Helical" evidence="9">
    <location>
        <begin position="421"/>
        <end position="440"/>
    </location>
</feature>
<name>A0A1J4MAY5_9CRYT</name>
<dbReference type="PANTHER" id="PTHR16254">
    <property type="entry name" value="POTASSIUM/PROTON ANTIPORTER-RELATED"/>
    <property type="match status" value="1"/>
</dbReference>
<reference evidence="13 14" key="1">
    <citation type="submission" date="2016-10" db="EMBL/GenBank/DDBJ databases">
        <title>Reductive evolution of mitochondrial metabolism and differential evolution of invasion-related proteins in Cryptosporidium.</title>
        <authorList>
            <person name="Liu S."/>
            <person name="Roellig D.M."/>
            <person name="Guo Y."/>
            <person name="Li N."/>
            <person name="Frace M.A."/>
            <person name="Tang K."/>
            <person name="Zhang L."/>
            <person name="Feng Y."/>
            <person name="Xiao L."/>
        </authorList>
    </citation>
    <scope>NUCLEOTIDE SEQUENCE [LARGE SCALE GENOMIC DNA]</scope>
    <source>
        <strain evidence="13">30847</strain>
    </source>
</reference>
<evidence type="ECO:0000259" key="11">
    <source>
        <dbReference type="Pfam" id="PF00999"/>
    </source>
</evidence>
<comment type="caution">
    <text evidence="13">The sequence shown here is derived from an EMBL/GenBank/DDBJ whole genome shotgun (WGS) entry which is preliminary data.</text>
</comment>
<dbReference type="Gene3D" id="2.60.40.10">
    <property type="entry name" value="Immunoglobulins"/>
    <property type="match status" value="2"/>
</dbReference>
<feature type="transmembrane region" description="Helical" evidence="9">
    <location>
        <begin position="719"/>
        <end position="741"/>
    </location>
</feature>
<comment type="subcellular location">
    <subcellularLocation>
        <location evidence="1">Membrane</location>
        <topology evidence="1">Multi-pass membrane protein</topology>
    </subcellularLocation>
</comment>
<keyword evidence="5 10" id="KW-0732">Signal</keyword>
<evidence type="ECO:0000256" key="3">
    <source>
        <dbReference type="ARBA" id="ARBA00022449"/>
    </source>
</evidence>
<dbReference type="Pfam" id="PF01833">
    <property type="entry name" value="TIG"/>
    <property type="match status" value="2"/>
</dbReference>
<dbReference type="Proteomes" id="UP000186804">
    <property type="component" value="Unassembled WGS sequence"/>
</dbReference>
<dbReference type="OrthoDB" id="1654420at2759"/>
<evidence type="ECO:0000313" key="13">
    <source>
        <dbReference type="EMBL" id="OII71135.1"/>
    </source>
</evidence>
<feature type="transmembrane region" description="Helical" evidence="9">
    <location>
        <begin position="779"/>
        <end position="801"/>
    </location>
</feature>
<feature type="transmembrane region" description="Helical" evidence="9">
    <location>
        <begin position="477"/>
        <end position="500"/>
    </location>
</feature>
<keyword evidence="8 9" id="KW-0472">Membrane</keyword>
<evidence type="ECO:0000256" key="8">
    <source>
        <dbReference type="ARBA" id="ARBA00023136"/>
    </source>
</evidence>
<feature type="transmembrane region" description="Helical" evidence="9">
    <location>
        <begin position="635"/>
        <end position="656"/>
    </location>
</feature>
<evidence type="ECO:0000259" key="12">
    <source>
        <dbReference type="Pfam" id="PF01833"/>
    </source>
</evidence>
<evidence type="ECO:0000256" key="7">
    <source>
        <dbReference type="ARBA" id="ARBA00023065"/>
    </source>
</evidence>
<accession>A0A1J4MAY5</accession>
<evidence type="ECO:0000256" key="6">
    <source>
        <dbReference type="ARBA" id="ARBA00022989"/>
    </source>
</evidence>
<feature type="transmembrane region" description="Helical" evidence="9">
    <location>
        <begin position="506"/>
        <end position="527"/>
    </location>
</feature>
<proteinExistence type="predicted"/>
<organism evidence="13 14">
    <name type="scientific">Cryptosporidium andersoni</name>
    <dbReference type="NCBI Taxonomy" id="117008"/>
    <lineage>
        <taxon>Eukaryota</taxon>
        <taxon>Sar</taxon>
        <taxon>Alveolata</taxon>
        <taxon>Apicomplexa</taxon>
        <taxon>Conoidasida</taxon>
        <taxon>Coccidia</taxon>
        <taxon>Eucoccidiorida</taxon>
        <taxon>Eimeriorina</taxon>
        <taxon>Cryptosporidiidae</taxon>
        <taxon>Cryptosporidium</taxon>
    </lineage>
</organism>
<feature type="transmembrane region" description="Helical" evidence="9">
    <location>
        <begin position="602"/>
        <end position="628"/>
    </location>
</feature>
<feature type="transmembrane region" description="Helical" evidence="9">
    <location>
        <begin position="446"/>
        <end position="465"/>
    </location>
</feature>
<keyword evidence="14" id="KW-1185">Reference proteome</keyword>
<feature type="domain" description="IPT/TIG" evidence="12">
    <location>
        <begin position="158"/>
        <end position="200"/>
    </location>
</feature>
<evidence type="ECO:0000256" key="4">
    <source>
        <dbReference type="ARBA" id="ARBA00022692"/>
    </source>
</evidence>
<evidence type="ECO:0000313" key="14">
    <source>
        <dbReference type="Proteomes" id="UP000186804"/>
    </source>
</evidence>
<dbReference type="Gene3D" id="1.20.1530.20">
    <property type="match status" value="1"/>
</dbReference>
<dbReference type="InterPro" id="IPR045158">
    <property type="entry name" value="KEA4/5/6-like"/>
</dbReference>
<dbReference type="AlphaFoldDB" id="A0A1J4MAY5"/>
<dbReference type="InterPro" id="IPR013783">
    <property type="entry name" value="Ig-like_fold"/>
</dbReference>
<dbReference type="Pfam" id="PF00999">
    <property type="entry name" value="Na_H_Exchanger"/>
    <property type="match status" value="1"/>
</dbReference>
<evidence type="ECO:0000256" key="9">
    <source>
        <dbReference type="SAM" id="Phobius"/>
    </source>
</evidence>
<dbReference type="GeneID" id="92366735"/>
<dbReference type="InterPro" id="IPR006153">
    <property type="entry name" value="Cation/H_exchanger_TM"/>
</dbReference>
<feature type="transmembrane region" description="Helical" evidence="9">
    <location>
        <begin position="394"/>
        <end position="414"/>
    </location>
</feature>
<sequence length="946" mass="105707">MVIKFETCTLILYLTILWFNESICLEPPVLVKPKSTFDLSTLKFESSSTLAPIESSNSFVQATSLSPQNGPVNGVTKLSINGVGFSLVPKLYIHFDVTEGPYEVVEIEPISDTLLEVKTPINISKGDIGKTVLVSVHSHPNVVLQSNSALIFRVYPIPVITKIYPDHIGMSGGTEIIIFGHGLFATDDLKCLFQSKERSKIVDASYSMRTDPNTIVNKQMNNLNNTTLKNEKVDDENKKKIRESDNSTTKINLFKPNIDIKLSTSPLPSIVCESPSWTVSETVSLSISFNGIQYHLCTENLVFEEESSLFGNVAHVVKERDQPSEKLLTSSDKINILKNNGNVKQNSVDFILESSIKYHNSLSESNNIHRYTDNSGNSYTLSNPINASLLQSDYGLFLEIVILLYSSFIFGTICRFIGLPLLLGYIIGGYIVGPYGFGYISQPIQMISIAQIGVCLILFMLGLEFSFKRVSSIGKVIVYCAISSLLLFILLCSTYSIWIGTPIREGIFIGTFISMSSTAVVIGELQLDTKESMLTIGVLILQDLLLGLILALIPALQISTVNNTNKEYFENNLNNSKSIFKYRIILIITYFSKLTWKILKPFLVLFLFGLISYIVKVIVFPFILFFLLKTKNKEIILIGIISIVLSISSLTEYLGLSMEMGSFVAGIILSSILGDDDSHFKHDFIQSVESLKWLFSMLFFTSIGLVIDATFIWDNCLTIGTVCIFISLIKFSVNFILFLIFGHDSRIAGQTAVLLANLGEFGFVLASKGMSLGIISRKVYLLLVGITVVSLITTPIILRLLSYLTNQRQTNIQLCDIQSIDTHSIEIKNIANKLSSSKFSSFYHFEQDTYFYKRKISNKMASLVKGWNLFKSNNCIVLPSDDEYENPRIFGDNIVLNNINKSKQIDNDHCIQSSDFDIDSTNISLENIDEFTLAHVTHLNNSMIKR</sequence>
<dbReference type="VEuPathDB" id="CryptoDB:cand_025510"/>
<keyword evidence="3" id="KW-0050">Antiport</keyword>
<gene>
    <name evidence="13" type="ORF">cand_025510</name>
</gene>
<dbReference type="GO" id="GO:0015386">
    <property type="term" value="F:potassium:proton antiporter activity"/>
    <property type="evidence" value="ECO:0007669"/>
    <property type="project" value="InterPro"/>
</dbReference>
<dbReference type="InterPro" id="IPR002909">
    <property type="entry name" value="IPT_dom"/>
</dbReference>
<evidence type="ECO:0000256" key="10">
    <source>
        <dbReference type="SAM" id="SignalP"/>
    </source>
</evidence>
<feature type="domain" description="IPT/TIG" evidence="12">
    <location>
        <begin position="63"/>
        <end position="134"/>
    </location>
</feature>
<evidence type="ECO:0000256" key="2">
    <source>
        <dbReference type="ARBA" id="ARBA00022448"/>
    </source>
</evidence>
<feature type="transmembrane region" description="Helical" evidence="9">
    <location>
        <begin position="693"/>
        <end position="712"/>
    </location>
</feature>
<keyword evidence="4 9" id="KW-0812">Transmembrane</keyword>
<keyword evidence="7" id="KW-0406">Ion transport</keyword>
<keyword evidence="6 9" id="KW-1133">Transmembrane helix</keyword>
<dbReference type="InterPro" id="IPR038770">
    <property type="entry name" value="Na+/solute_symporter_sf"/>
</dbReference>
<keyword evidence="2" id="KW-0813">Transport</keyword>
<feature type="chain" id="PRO_5012701258" evidence="10">
    <location>
        <begin position="25"/>
        <end position="946"/>
    </location>
</feature>
<dbReference type="EMBL" id="LRBS01000124">
    <property type="protein sequence ID" value="OII71135.1"/>
    <property type="molecule type" value="Genomic_DNA"/>
</dbReference>
<dbReference type="CDD" id="cd00102">
    <property type="entry name" value="IPT"/>
    <property type="match status" value="1"/>
</dbReference>
<feature type="transmembrane region" description="Helical" evidence="9">
    <location>
        <begin position="534"/>
        <end position="556"/>
    </location>
</feature>
<protein>
    <submittedName>
        <fullName evidence="13">Sodium hydrogen exchanger family protein</fullName>
    </submittedName>
</protein>
<evidence type="ECO:0000256" key="5">
    <source>
        <dbReference type="ARBA" id="ARBA00022729"/>
    </source>
</evidence>
<feature type="domain" description="Cation/H+ exchanger transmembrane" evidence="11">
    <location>
        <begin position="407"/>
        <end position="798"/>
    </location>
</feature>
<feature type="transmembrane region" description="Helical" evidence="9">
    <location>
        <begin position="747"/>
        <end position="767"/>
    </location>
</feature>